<dbReference type="SUPFAM" id="SSF46689">
    <property type="entry name" value="Homeodomain-like"/>
    <property type="match status" value="1"/>
</dbReference>
<protein>
    <submittedName>
        <fullName evidence="2">Transposase</fullName>
    </submittedName>
</protein>
<dbReference type="Gene3D" id="1.10.10.60">
    <property type="entry name" value="Homeodomain-like"/>
    <property type="match status" value="1"/>
</dbReference>
<keyword evidence="1" id="KW-0175">Coiled coil</keyword>
<dbReference type="Proteomes" id="UP000809829">
    <property type="component" value="Unassembled WGS sequence"/>
</dbReference>
<evidence type="ECO:0000256" key="1">
    <source>
        <dbReference type="SAM" id="Coils"/>
    </source>
</evidence>
<keyword evidence="3" id="KW-1185">Reference proteome</keyword>
<evidence type="ECO:0000313" key="2">
    <source>
        <dbReference type="EMBL" id="MBM7703644.1"/>
    </source>
</evidence>
<organism evidence="2 3">
    <name type="scientific">Priestia iocasae</name>
    <dbReference type="NCBI Taxonomy" id="2291674"/>
    <lineage>
        <taxon>Bacteria</taxon>
        <taxon>Bacillati</taxon>
        <taxon>Bacillota</taxon>
        <taxon>Bacilli</taxon>
        <taxon>Bacillales</taxon>
        <taxon>Bacillaceae</taxon>
        <taxon>Priestia</taxon>
    </lineage>
</organism>
<reference evidence="2 3" key="1">
    <citation type="submission" date="2021-01" db="EMBL/GenBank/DDBJ databases">
        <title>Genomic Encyclopedia of Type Strains, Phase IV (KMG-IV): sequencing the most valuable type-strain genomes for metagenomic binning, comparative biology and taxonomic classification.</title>
        <authorList>
            <person name="Goeker M."/>
        </authorList>
    </citation>
    <scope>NUCLEOTIDE SEQUENCE [LARGE SCALE GENOMIC DNA]</scope>
    <source>
        <strain evidence="2 3">DSM 104297</strain>
    </source>
</reference>
<comment type="caution">
    <text evidence="2">The sequence shown here is derived from an EMBL/GenBank/DDBJ whole genome shotgun (WGS) entry which is preliminary data.</text>
</comment>
<gene>
    <name evidence="2" type="ORF">JOC83_002493</name>
</gene>
<evidence type="ECO:0000313" key="3">
    <source>
        <dbReference type="Proteomes" id="UP000809829"/>
    </source>
</evidence>
<proteinExistence type="predicted"/>
<dbReference type="EMBL" id="JAFBFC010000004">
    <property type="protein sequence ID" value="MBM7703644.1"/>
    <property type="molecule type" value="Genomic_DNA"/>
</dbReference>
<sequence length="121" mass="14111">MNTKDQERLKAEELLRNGLAPKEIAKILNVHISTIYNWKKGLEKKNIIFSKPSSKKPSHKETNPVSTQLEIKKEEKEGDLELEKVKIENEVLKKKIRHLEEVIADLVIKLKSKDENWLDET</sequence>
<dbReference type="InterPro" id="IPR009057">
    <property type="entry name" value="Homeodomain-like_sf"/>
</dbReference>
<feature type="coiled-coil region" evidence="1">
    <location>
        <begin position="82"/>
        <end position="116"/>
    </location>
</feature>
<accession>A0ABS2QVY2</accession>
<dbReference type="RefSeq" id="WP_205187601.1">
    <property type="nucleotide sequence ID" value="NZ_JAFBFC010000004.1"/>
</dbReference>
<dbReference type="Pfam" id="PF13384">
    <property type="entry name" value="HTH_23"/>
    <property type="match status" value="1"/>
</dbReference>
<name>A0ABS2QVY2_9BACI</name>